<keyword evidence="3" id="KW-1003">Cell membrane</keyword>
<protein>
    <submittedName>
        <fullName evidence="9">Type II secretion system F family protein</fullName>
    </submittedName>
</protein>
<evidence type="ECO:0000256" key="7">
    <source>
        <dbReference type="SAM" id="Phobius"/>
    </source>
</evidence>
<keyword evidence="5 7" id="KW-1133">Transmembrane helix</keyword>
<dbReference type="PRINTS" id="PR00812">
    <property type="entry name" value="BCTERIALGSPF"/>
</dbReference>
<reference evidence="10" key="1">
    <citation type="journal article" date="2019" name="Int. J. Syst. Evol. Microbiol.">
        <title>The Global Catalogue of Microorganisms (GCM) 10K type strain sequencing project: providing services to taxonomists for standard genome sequencing and annotation.</title>
        <authorList>
            <consortium name="The Broad Institute Genomics Platform"/>
            <consortium name="The Broad Institute Genome Sequencing Center for Infectious Disease"/>
            <person name="Wu L."/>
            <person name="Ma J."/>
        </authorList>
    </citation>
    <scope>NUCLEOTIDE SEQUENCE [LARGE SCALE GENOMIC DNA]</scope>
    <source>
        <strain evidence="10">JCM 1405</strain>
    </source>
</reference>
<evidence type="ECO:0000259" key="8">
    <source>
        <dbReference type="Pfam" id="PF00482"/>
    </source>
</evidence>
<evidence type="ECO:0000313" key="9">
    <source>
        <dbReference type="EMBL" id="GAA0723849.1"/>
    </source>
</evidence>
<keyword evidence="4 7" id="KW-0812">Transmembrane</keyword>
<feature type="domain" description="Type II secretion system protein GspF" evidence="8">
    <location>
        <begin position="175"/>
        <end position="294"/>
    </location>
</feature>
<feature type="transmembrane region" description="Helical" evidence="7">
    <location>
        <begin position="275"/>
        <end position="296"/>
    </location>
</feature>
<evidence type="ECO:0000256" key="6">
    <source>
        <dbReference type="ARBA" id="ARBA00023136"/>
    </source>
</evidence>
<evidence type="ECO:0000256" key="5">
    <source>
        <dbReference type="ARBA" id="ARBA00022989"/>
    </source>
</evidence>
<dbReference type="PANTHER" id="PTHR30012:SF0">
    <property type="entry name" value="TYPE II SECRETION SYSTEM PROTEIN F-RELATED"/>
    <property type="match status" value="1"/>
</dbReference>
<evidence type="ECO:0000313" key="10">
    <source>
        <dbReference type="Proteomes" id="UP001500339"/>
    </source>
</evidence>
<dbReference type="InterPro" id="IPR018076">
    <property type="entry name" value="T2SS_GspF_dom"/>
</dbReference>
<evidence type="ECO:0000256" key="3">
    <source>
        <dbReference type="ARBA" id="ARBA00022475"/>
    </source>
</evidence>
<name>A0ABP3U5U0_9CLOT</name>
<evidence type="ECO:0000256" key="2">
    <source>
        <dbReference type="ARBA" id="ARBA00005745"/>
    </source>
</evidence>
<feature type="domain" description="Type II secretion system protein GspF" evidence="8">
    <location>
        <begin position="2"/>
        <end position="94"/>
    </location>
</feature>
<dbReference type="Proteomes" id="UP001500339">
    <property type="component" value="Unassembled WGS sequence"/>
</dbReference>
<dbReference type="Gene3D" id="1.20.81.30">
    <property type="entry name" value="Type II secretion system (T2SS), domain F"/>
    <property type="match status" value="2"/>
</dbReference>
<keyword evidence="10" id="KW-1185">Reference proteome</keyword>
<dbReference type="InterPro" id="IPR003004">
    <property type="entry name" value="GspF/PilC"/>
</dbReference>
<feature type="transmembrane region" description="Helical" evidence="7">
    <location>
        <begin position="110"/>
        <end position="139"/>
    </location>
</feature>
<organism evidence="9 10">
    <name type="scientific">Clostridium malenominatum</name>
    <dbReference type="NCBI Taxonomy" id="1539"/>
    <lineage>
        <taxon>Bacteria</taxon>
        <taxon>Bacillati</taxon>
        <taxon>Bacillota</taxon>
        <taxon>Clostridia</taxon>
        <taxon>Eubacteriales</taxon>
        <taxon>Clostridiaceae</taxon>
        <taxon>Clostridium</taxon>
    </lineage>
</organism>
<keyword evidence="6 7" id="KW-0472">Membrane</keyword>
<sequence length="305" mass="34922">MKESLLIVKDKLYSGEGMYFSLKDFSYIYPEFFVQMVKVGEESGKLAEALEKLGKYYKRQYSLRKEINKALVYPLITFLITNLTIGFLVINILPEYLKILEEFKVEAPKLTIVCFVFFTWIYKNFHVVILFIITSLYLWKKLFKNGNKLLHKFIFKIPYIGNSYKKLQISRMFSSLGFMLDSGINIVEAINKACNTLNSLFIIETFNKAGDAVLKGESFSYSLLGNEIINKKYLTLIASGEEKGELPQVLTNLSLVQEEELIHSLSKSTKYIEPILIGVMSILVGVLVIAFFIPIIKLMDSLIGI</sequence>
<comment type="subcellular location">
    <subcellularLocation>
        <location evidence="1">Cell membrane</location>
        <topology evidence="1">Multi-pass membrane protein</topology>
    </subcellularLocation>
</comment>
<gene>
    <name evidence="9" type="ORF">GCM10008905_16970</name>
</gene>
<dbReference type="Pfam" id="PF00482">
    <property type="entry name" value="T2SSF"/>
    <property type="match status" value="2"/>
</dbReference>
<evidence type="ECO:0000256" key="4">
    <source>
        <dbReference type="ARBA" id="ARBA00022692"/>
    </source>
</evidence>
<dbReference type="InterPro" id="IPR042094">
    <property type="entry name" value="T2SS_GspF_sf"/>
</dbReference>
<accession>A0ABP3U5U0</accession>
<dbReference type="PANTHER" id="PTHR30012">
    <property type="entry name" value="GENERAL SECRETION PATHWAY PROTEIN"/>
    <property type="match status" value="1"/>
</dbReference>
<evidence type="ECO:0000256" key="1">
    <source>
        <dbReference type="ARBA" id="ARBA00004651"/>
    </source>
</evidence>
<comment type="similarity">
    <text evidence="2">Belongs to the GSP F family.</text>
</comment>
<proteinExistence type="inferred from homology"/>
<comment type="caution">
    <text evidence="9">The sequence shown here is derived from an EMBL/GenBank/DDBJ whole genome shotgun (WGS) entry which is preliminary data.</text>
</comment>
<dbReference type="EMBL" id="BAAACF010000001">
    <property type="protein sequence ID" value="GAA0723849.1"/>
    <property type="molecule type" value="Genomic_DNA"/>
</dbReference>
<feature type="transmembrane region" description="Helical" evidence="7">
    <location>
        <begin position="70"/>
        <end position="90"/>
    </location>
</feature>